<evidence type="ECO:0000256" key="1">
    <source>
        <dbReference type="SAM" id="MobiDB-lite"/>
    </source>
</evidence>
<protein>
    <submittedName>
        <fullName evidence="2">Uncharacterized protein</fullName>
    </submittedName>
</protein>
<feature type="compositionally biased region" description="Basic and acidic residues" evidence="1">
    <location>
        <begin position="1"/>
        <end position="18"/>
    </location>
</feature>
<reference evidence="2 3" key="1">
    <citation type="submission" date="2019-02" db="EMBL/GenBank/DDBJ databases">
        <title>Deep-cultivation of Planctomycetes and their phenomic and genomic characterization uncovers novel biology.</title>
        <authorList>
            <person name="Wiegand S."/>
            <person name="Jogler M."/>
            <person name="Boedeker C."/>
            <person name="Pinto D."/>
            <person name="Vollmers J."/>
            <person name="Rivas-Marin E."/>
            <person name="Kohn T."/>
            <person name="Peeters S.H."/>
            <person name="Heuer A."/>
            <person name="Rast P."/>
            <person name="Oberbeckmann S."/>
            <person name="Bunk B."/>
            <person name="Jeske O."/>
            <person name="Meyerdierks A."/>
            <person name="Storesund J.E."/>
            <person name="Kallscheuer N."/>
            <person name="Luecker S."/>
            <person name="Lage O.M."/>
            <person name="Pohl T."/>
            <person name="Merkel B.J."/>
            <person name="Hornburger P."/>
            <person name="Mueller R.-W."/>
            <person name="Bruemmer F."/>
            <person name="Labrenz M."/>
            <person name="Spormann A.M."/>
            <person name="Op den Camp H."/>
            <person name="Overmann J."/>
            <person name="Amann R."/>
            <person name="Jetten M.S.M."/>
            <person name="Mascher T."/>
            <person name="Medema M.H."/>
            <person name="Devos D.P."/>
            <person name="Kaster A.-K."/>
            <person name="Ovreas L."/>
            <person name="Rohde M."/>
            <person name="Galperin M.Y."/>
            <person name="Jogler C."/>
        </authorList>
    </citation>
    <scope>NUCLEOTIDE SEQUENCE [LARGE SCALE GENOMIC DNA]</scope>
    <source>
        <strain evidence="2 3">Pan181</strain>
    </source>
</reference>
<name>A0A518AV81_9BACT</name>
<dbReference type="EMBL" id="CP036278">
    <property type="protein sequence ID" value="QDU58634.1"/>
    <property type="molecule type" value="Genomic_DNA"/>
</dbReference>
<gene>
    <name evidence="2" type="ORF">Pan181_48730</name>
</gene>
<proteinExistence type="predicted"/>
<feature type="region of interest" description="Disordered" evidence="1">
    <location>
        <begin position="1"/>
        <end position="37"/>
    </location>
</feature>
<dbReference type="KEGG" id="amuc:Pan181_48730"/>
<dbReference type="Proteomes" id="UP000315750">
    <property type="component" value="Chromosome"/>
</dbReference>
<keyword evidence="3" id="KW-1185">Reference proteome</keyword>
<accession>A0A518AV81</accession>
<organism evidence="2 3">
    <name type="scientific">Aeoliella mucimassa</name>
    <dbReference type="NCBI Taxonomy" id="2527972"/>
    <lineage>
        <taxon>Bacteria</taxon>
        <taxon>Pseudomonadati</taxon>
        <taxon>Planctomycetota</taxon>
        <taxon>Planctomycetia</taxon>
        <taxon>Pirellulales</taxon>
        <taxon>Lacipirellulaceae</taxon>
        <taxon>Aeoliella</taxon>
    </lineage>
</organism>
<dbReference type="AlphaFoldDB" id="A0A518AV81"/>
<evidence type="ECO:0000313" key="3">
    <source>
        <dbReference type="Proteomes" id="UP000315750"/>
    </source>
</evidence>
<evidence type="ECO:0000313" key="2">
    <source>
        <dbReference type="EMBL" id="QDU58634.1"/>
    </source>
</evidence>
<sequence length="37" mass="4093">MLTHGEKQSKAEETDKQARSSIDAIGRMSTAENLMVK</sequence>